<accession>A0ABR2K9P7</accession>
<keyword evidence="4" id="KW-0723">Serine/threonine-protein kinase</keyword>
<dbReference type="SUPFAM" id="SSF56112">
    <property type="entry name" value="Protein kinase-like (PK-like)"/>
    <property type="match status" value="1"/>
</dbReference>
<evidence type="ECO:0000313" key="7">
    <source>
        <dbReference type="Proteomes" id="UP001470230"/>
    </source>
</evidence>
<feature type="domain" description="Protein kinase" evidence="5">
    <location>
        <begin position="22"/>
        <end position="278"/>
    </location>
</feature>
<keyword evidence="2 3" id="KW-0067">ATP-binding</keyword>
<keyword evidence="7" id="KW-1185">Reference proteome</keyword>
<keyword evidence="4" id="KW-0808">Transferase</keyword>
<evidence type="ECO:0000256" key="1">
    <source>
        <dbReference type="ARBA" id="ARBA00022741"/>
    </source>
</evidence>
<dbReference type="PROSITE" id="PS00108">
    <property type="entry name" value="PROTEIN_KINASE_ST"/>
    <property type="match status" value="1"/>
</dbReference>
<evidence type="ECO:0000256" key="4">
    <source>
        <dbReference type="RuleBase" id="RU000304"/>
    </source>
</evidence>
<comment type="caution">
    <text evidence="6">The sequence shown here is derived from an EMBL/GenBank/DDBJ whole genome shotgun (WGS) entry which is preliminary data.</text>
</comment>
<dbReference type="SMART" id="SM00220">
    <property type="entry name" value="S_TKc"/>
    <property type="match status" value="1"/>
</dbReference>
<dbReference type="Proteomes" id="UP001470230">
    <property type="component" value="Unassembled WGS sequence"/>
</dbReference>
<reference evidence="6 7" key="1">
    <citation type="submission" date="2024-04" db="EMBL/GenBank/DDBJ databases">
        <title>Tritrichomonas musculus Genome.</title>
        <authorList>
            <person name="Alves-Ferreira E."/>
            <person name="Grigg M."/>
            <person name="Lorenzi H."/>
            <person name="Galac M."/>
        </authorList>
    </citation>
    <scope>NUCLEOTIDE SEQUENCE [LARGE SCALE GENOMIC DNA]</scope>
    <source>
        <strain evidence="6 7">EAF2021</strain>
    </source>
</reference>
<dbReference type="InterPro" id="IPR008271">
    <property type="entry name" value="Ser/Thr_kinase_AS"/>
</dbReference>
<evidence type="ECO:0000313" key="6">
    <source>
        <dbReference type="EMBL" id="KAK8887831.1"/>
    </source>
</evidence>
<name>A0ABR2K9P7_9EUKA</name>
<protein>
    <recommendedName>
        <fullName evidence="5">Protein kinase domain-containing protein</fullName>
    </recommendedName>
</protein>
<dbReference type="Gene3D" id="1.10.510.10">
    <property type="entry name" value="Transferase(Phosphotransferase) domain 1"/>
    <property type="match status" value="1"/>
</dbReference>
<dbReference type="Pfam" id="PF00069">
    <property type="entry name" value="Pkinase"/>
    <property type="match status" value="1"/>
</dbReference>
<dbReference type="PROSITE" id="PS00107">
    <property type="entry name" value="PROTEIN_KINASE_ATP"/>
    <property type="match status" value="1"/>
</dbReference>
<dbReference type="PANTHER" id="PTHR24362:SF309">
    <property type="entry name" value="PROTEIN KINASE DOMAIN-CONTAINING PROTEIN"/>
    <property type="match status" value="1"/>
</dbReference>
<sequence>MMIKAETEGGYSVNIPYTFHEYRLLKIIGKGSTSVVALVENEKNFQLYAAKIIPKDYIEYMNIMKYVQNEIKVMKEIDHPNIIKLHTTFEFKNRLGESYIVLILDYCENGDLLTYITEKGFTDENQKKKIIKKFLKGIKYLHEKGISHGDIKPENILLDEFYNPKITDFAYCHTMKIARDEDKKGTLNYAAPELFTKGQFDTLQSDIWAIGITIYCLSEMNFPFKSGDEHLVIKQITTGKLCINHNIPRKLRKLIIKCTDLIPMNRPTIDELINDEYFSHQKNVRD</sequence>
<feature type="binding site" evidence="3">
    <location>
        <position position="51"/>
    </location>
    <ligand>
        <name>ATP</name>
        <dbReference type="ChEBI" id="CHEBI:30616"/>
    </ligand>
</feature>
<dbReference type="PROSITE" id="PS50011">
    <property type="entry name" value="PROTEIN_KINASE_DOM"/>
    <property type="match status" value="1"/>
</dbReference>
<organism evidence="6 7">
    <name type="scientific">Tritrichomonas musculus</name>
    <dbReference type="NCBI Taxonomy" id="1915356"/>
    <lineage>
        <taxon>Eukaryota</taxon>
        <taxon>Metamonada</taxon>
        <taxon>Parabasalia</taxon>
        <taxon>Tritrichomonadida</taxon>
        <taxon>Tritrichomonadidae</taxon>
        <taxon>Tritrichomonas</taxon>
    </lineage>
</organism>
<evidence type="ECO:0000259" key="5">
    <source>
        <dbReference type="PROSITE" id="PS50011"/>
    </source>
</evidence>
<dbReference type="EMBL" id="JAPFFF010000006">
    <property type="protein sequence ID" value="KAK8887831.1"/>
    <property type="molecule type" value="Genomic_DNA"/>
</dbReference>
<keyword evidence="1 3" id="KW-0547">Nucleotide-binding</keyword>
<dbReference type="InterPro" id="IPR011009">
    <property type="entry name" value="Kinase-like_dom_sf"/>
</dbReference>
<proteinExistence type="inferred from homology"/>
<evidence type="ECO:0000256" key="2">
    <source>
        <dbReference type="ARBA" id="ARBA00022840"/>
    </source>
</evidence>
<evidence type="ECO:0000256" key="3">
    <source>
        <dbReference type="PROSITE-ProRule" id="PRU10141"/>
    </source>
</evidence>
<comment type="similarity">
    <text evidence="4">Belongs to the protein kinase superfamily.</text>
</comment>
<keyword evidence="4" id="KW-0418">Kinase</keyword>
<dbReference type="PANTHER" id="PTHR24362">
    <property type="entry name" value="SERINE/THREONINE-PROTEIN KINASE NEK"/>
    <property type="match status" value="1"/>
</dbReference>
<dbReference type="InterPro" id="IPR000719">
    <property type="entry name" value="Prot_kinase_dom"/>
</dbReference>
<gene>
    <name evidence="6" type="ORF">M9Y10_038888</name>
</gene>
<dbReference type="InterPro" id="IPR017441">
    <property type="entry name" value="Protein_kinase_ATP_BS"/>
</dbReference>